<organism evidence="2 3">
    <name type="scientific">Trichonephila clavata</name>
    <name type="common">Joro spider</name>
    <name type="synonym">Nephila clavata</name>
    <dbReference type="NCBI Taxonomy" id="2740835"/>
    <lineage>
        <taxon>Eukaryota</taxon>
        <taxon>Metazoa</taxon>
        <taxon>Ecdysozoa</taxon>
        <taxon>Arthropoda</taxon>
        <taxon>Chelicerata</taxon>
        <taxon>Arachnida</taxon>
        <taxon>Araneae</taxon>
        <taxon>Araneomorphae</taxon>
        <taxon>Entelegynae</taxon>
        <taxon>Araneoidea</taxon>
        <taxon>Nephilidae</taxon>
        <taxon>Trichonephila</taxon>
    </lineage>
</organism>
<reference evidence="2" key="1">
    <citation type="submission" date="2020-07" db="EMBL/GenBank/DDBJ databases">
        <title>Multicomponent nature underlies the extraordinary mechanical properties of spider dragline silk.</title>
        <authorList>
            <person name="Kono N."/>
            <person name="Nakamura H."/>
            <person name="Mori M."/>
            <person name="Yoshida Y."/>
            <person name="Ohtoshi R."/>
            <person name="Malay A.D."/>
            <person name="Moran D.A.P."/>
            <person name="Tomita M."/>
            <person name="Numata K."/>
            <person name="Arakawa K."/>
        </authorList>
    </citation>
    <scope>NUCLEOTIDE SEQUENCE</scope>
</reference>
<dbReference type="GO" id="GO:0003690">
    <property type="term" value="F:double-stranded DNA binding"/>
    <property type="evidence" value="ECO:0007669"/>
    <property type="project" value="TreeGrafter"/>
</dbReference>
<dbReference type="GO" id="GO:0000793">
    <property type="term" value="C:condensed chromosome"/>
    <property type="evidence" value="ECO:0007669"/>
    <property type="project" value="TreeGrafter"/>
</dbReference>
<feature type="domain" description="Mos1 transposase HTH" evidence="1">
    <location>
        <begin position="16"/>
        <end position="53"/>
    </location>
</feature>
<dbReference type="AlphaFoldDB" id="A0A8X6GLX5"/>
<dbReference type="GO" id="GO:0031297">
    <property type="term" value="P:replication fork processing"/>
    <property type="evidence" value="ECO:0007669"/>
    <property type="project" value="TreeGrafter"/>
</dbReference>
<keyword evidence="3" id="KW-1185">Reference proteome</keyword>
<dbReference type="GO" id="GO:0015074">
    <property type="term" value="P:DNA integration"/>
    <property type="evidence" value="ECO:0007669"/>
    <property type="project" value="TreeGrafter"/>
</dbReference>
<comment type="caution">
    <text evidence="2">The sequence shown here is derived from an EMBL/GenBank/DDBJ whole genome shotgun (WGS) entry which is preliminary data.</text>
</comment>
<dbReference type="Proteomes" id="UP000887116">
    <property type="component" value="Unassembled WGS sequence"/>
</dbReference>
<protein>
    <submittedName>
        <fullName evidence="2">Histone-lysine N-methyltransferase SETMAR</fullName>
    </submittedName>
</protein>
<dbReference type="OrthoDB" id="616263at2759"/>
<dbReference type="Pfam" id="PF17906">
    <property type="entry name" value="HTH_48"/>
    <property type="match status" value="1"/>
</dbReference>
<dbReference type="GO" id="GO:0000014">
    <property type="term" value="F:single-stranded DNA endodeoxyribonuclease activity"/>
    <property type="evidence" value="ECO:0007669"/>
    <property type="project" value="TreeGrafter"/>
</dbReference>
<dbReference type="GO" id="GO:0005634">
    <property type="term" value="C:nucleus"/>
    <property type="evidence" value="ECO:0007669"/>
    <property type="project" value="TreeGrafter"/>
</dbReference>
<accession>A0A8X6GLX5</accession>
<dbReference type="GO" id="GO:0003697">
    <property type="term" value="F:single-stranded DNA binding"/>
    <property type="evidence" value="ECO:0007669"/>
    <property type="project" value="TreeGrafter"/>
</dbReference>
<evidence type="ECO:0000313" key="2">
    <source>
        <dbReference type="EMBL" id="GFR07306.1"/>
    </source>
</evidence>
<sequence>MEVTRVEQRSYIKRAVLQERNVMECRSEFVEALGSNTLPYRTVARWVGKFQQGRVSTSDEQCSGRPFSVWTDMARAVIEQLMDEDRRWMLLDLERASGIDKRIVHRILRNELHLRKIAALWVPHALKEVQRWLCSDHFARW</sequence>
<dbReference type="PANTHER" id="PTHR46060:SF2">
    <property type="entry name" value="HISTONE-LYSINE N-METHYLTRANSFERASE SETMAR"/>
    <property type="match status" value="1"/>
</dbReference>
<dbReference type="GO" id="GO:0006303">
    <property type="term" value="P:double-strand break repair via nonhomologous end joining"/>
    <property type="evidence" value="ECO:0007669"/>
    <property type="project" value="TreeGrafter"/>
</dbReference>
<proteinExistence type="predicted"/>
<dbReference type="GO" id="GO:0046975">
    <property type="term" value="F:histone H3K36 methyltransferase activity"/>
    <property type="evidence" value="ECO:0007669"/>
    <property type="project" value="TreeGrafter"/>
</dbReference>
<evidence type="ECO:0000313" key="3">
    <source>
        <dbReference type="Proteomes" id="UP000887116"/>
    </source>
</evidence>
<evidence type="ECO:0000259" key="1">
    <source>
        <dbReference type="Pfam" id="PF17906"/>
    </source>
</evidence>
<dbReference type="EMBL" id="BMAO01035980">
    <property type="protein sequence ID" value="GFR07306.1"/>
    <property type="molecule type" value="Genomic_DNA"/>
</dbReference>
<dbReference type="InterPro" id="IPR041426">
    <property type="entry name" value="Mos1_HTH"/>
</dbReference>
<dbReference type="GO" id="GO:0044774">
    <property type="term" value="P:mitotic DNA integrity checkpoint signaling"/>
    <property type="evidence" value="ECO:0007669"/>
    <property type="project" value="TreeGrafter"/>
</dbReference>
<dbReference type="PANTHER" id="PTHR46060">
    <property type="entry name" value="MARINER MOS1 TRANSPOSASE-LIKE PROTEIN"/>
    <property type="match status" value="1"/>
</dbReference>
<dbReference type="GO" id="GO:0044547">
    <property type="term" value="F:DNA topoisomerase binding"/>
    <property type="evidence" value="ECO:0007669"/>
    <property type="project" value="TreeGrafter"/>
</dbReference>
<dbReference type="InterPro" id="IPR052709">
    <property type="entry name" value="Transposase-MT_Hybrid"/>
</dbReference>
<dbReference type="GO" id="GO:0042800">
    <property type="term" value="F:histone H3K4 methyltransferase activity"/>
    <property type="evidence" value="ECO:0007669"/>
    <property type="project" value="TreeGrafter"/>
</dbReference>
<dbReference type="GO" id="GO:0035861">
    <property type="term" value="C:site of double-strand break"/>
    <property type="evidence" value="ECO:0007669"/>
    <property type="project" value="TreeGrafter"/>
</dbReference>
<gene>
    <name evidence="2" type="primary">SETMAR_4</name>
    <name evidence="2" type="ORF">TNCT_88071</name>
</gene>
<name>A0A8X6GLX5_TRICU</name>
<dbReference type="GO" id="GO:0000729">
    <property type="term" value="P:DNA double-strand break processing"/>
    <property type="evidence" value="ECO:0007669"/>
    <property type="project" value="TreeGrafter"/>
</dbReference>